<comment type="caution">
    <text evidence="1">The sequence shown here is derived from an EMBL/GenBank/DDBJ whole genome shotgun (WGS) entry which is preliminary data.</text>
</comment>
<accession>A0ACB8AZQ8</accession>
<evidence type="ECO:0000313" key="1">
    <source>
        <dbReference type="EMBL" id="KAH7918764.1"/>
    </source>
</evidence>
<protein>
    <submittedName>
        <fullName evidence="1">Uncharacterized protein</fullName>
    </submittedName>
</protein>
<keyword evidence="2" id="KW-1185">Reference proteome</keyword>
<gene>
    <name evidence="1" type="ORF">BV22DRAFT_1051529</name>
</gene>
<evidence type="ECO:0000313" key="2">
    <source>
        <dbReference type="Proteomes" id="UP000790709"/>
    </source>
</evidence>
<proteinExistence type="predicted"/>
<dbReference type="EMBL" id="MU266738">
    <property type="protein sequence ID" value="KAH7918764.1"/>
    <property type="molecule type" value="Genomic_DNA"/>
</dbReference>
<dbReference type="Proteomes" id="UP000790709">
    <property type="component" value="Unassembled WGS sequence"/>
</dbReference>
<sequence length="140" mass="15331">MDGQQIYIKPSERWWSNQGPGSHNMGGGLHNKGGKLKSGQSEVLAQAFFPPPPAILSVPIDFEYPEPIANFEPITEDHIARSIAKLSPYKAPGLNRTCNMEFTTVVLCKPGKPDYSVPKVYHPIALLNTTSKLLSSIVVD</sequence>
<organism evidence="1 2">
    <name type="scientific">Leucogyrophana mollusca</name>
    <dbReference type="NCBI Taxonomy" id="85980"/>
    <lineage>
        <taxon>Eukaryota</taxon>
        <taxon>Fungi</taxon>
        <taxon>Dikarya</taxon>
        <taxon>Basidiomycota</taxon>
        <taxon>Agaricomycotina</taxon>
        <taxon>Agaricomycetes</taxon>
        <taxon>Agaricomycetidae</taxon>
        <taxon>Boletales</taxon>
        <taxon>Boletales incertae sedis</taxon>
        <taxon>Leucogyrophana</taxon>
    </lineage>
</organism>
<reference evidence="1" key="1">
    <citation type="journal article" date="2021" name="New Phytol.">
        <title>Evolutionary innovations through gain and loss of genes in the ectomycorrhizal Boletales.</title>
        <authorList>
            <person name="Wu G."/>
            <person name="Miyauchi S."/>
            <person name="Morin E."/>
            <person name="Kuo A."/>
            <person name="Drula E."/>
            <person name="Varga T."/>
            <person name="Kohler A."/>
            <person name="Feng B."/>
            <person name="Cao Y."/>
            <person name="Lipzen A."/>
            <person name="Daum C."/>
            <person name="Hundley H."/>
            <person name="Pangilinan J."/>
            <person name="Johnson J."/>
            <person name="Barry K."/>
            <person name="LaButti K."/>
            <person name="Ng V."/>
            <person name="Ahrendt S."/>
            <person name="Min B."/>
            <person name="Choi I.G."/>
            <person name="Park H."/>
            <person name="Plett J.M."/>
            <person name="Magnuson J."/>
            <person name="Spatafora J.W."/>
            <person name="Nagy L.G."/>
            <person name="Henrissat B."/>
            <person name="Grigoriev I.V."/>
            <person name="Yang Z.L."/>
            <person name="Xu J."/>
            <person name="Martin F.M."/>
        </authorList>
    </citation>
    <scope>NUCLEOTIDE SEQUENCE</scope>
    <source>
        <strain evidence="1">KUC20120723A-06</strain>
    </source>
</reference>
<name>A0ACB8AZQ8_9AGAM</name>